<dbReference type="FunCoup" id="A0A066VFY6">
    <property type="interactions" value="642"/>
</dbReference>
<sequence>MGKQSTLLGFFAKNSGPAPQTQPAQRSAAAAATTPARQTNKQTLASKEGAVKPPKSSSASKVTSASGKLPPSENSIPDTPPSITNRPTRSSPRLNKTKNAPPSPPPSSPLAKRKRKEVVDGSHASSFSKPTSPTEPNRDSTSPVASSAAKQARQTFQPPAPERSIESACTSLGDEDDEDDEDERVATGSRRTRKRPMNYAESGESGTDSDASDNFKPLPKAKGKSKVAELATKRRKKNGRSSDDDEDYEMRDASSDEDGPISVADSDEDAGSASDAPDSPAKKPKVKTKAATTSVKEDVASPRPVARTVTQSGSSSSFFTNAERRAEEAKAEKKSSEQPFSFLLDPRDKDKNRPGDPDYDPRTLYIPNSAWNSFSPFEVQFWKIKQNHFDTVLFFQKGKFYELYEDDALIGHREFDLKLTDRVKMKMVGVPESSFELFAAKFLALGYKVGRVDQAETAVAKGMRTGKKNKGGDSGIVNRELRHVLTSGTIVEPSALQDDMNTYCISIKEQIADYDAGADTPTIGICTLDAATAEFRLAHFIDDATRGKLETLLRSLRIKELLYEKGCMSQATLRMIRNCVTQSCKITMLKPAVEFLTAEAAQQRVDELFEDPSQVPEAISSMATYGEAMAALGAMLYYLGTLQLDKDLCSSRNFDIYDTIKKNECLALDAQSLAHLNVLSNEQGNEEGTLFRLLNRCQTPFGKRLFKIWLVSPLTKIDAINARLDAVEDISQDDEFRSAFSDFASKLPDIERIIPRIYAGKCKPREFLAVLSALKLFDKGMRGLKAKADNHRTGAVSSLFKSIPSIKSLVQEVQSKFEINGDDQSFVPASGVHAEFDKAEKALNKIEDQLNEELTEITKNLNLNKNKIQFKHMGTKDIYQIEVPRATKVPANWILVSQTKDVHRHYSPAVRKLVQELKEARETRLAALRCFSLILFQAFCTHAPVFLKAVKAVAELDCLISLSEASRSMGEPVCRPTFVESSSASIEFQELRHPCIAGTLSTTEFIPNDIALGVEKSEEIMILTGGNMAGKSTTARTAATAVIIAQIGCMVPAQSATISPVDRIASRMGANDQIFRNNSTFMVEMLEASRILKESTPRSLVIMDELGRGTSTFDGHAIAYAVLHHLISRTRCIGFFLTHYTSLALEFDSYLRVANRHMQVQVDDQLQDVIFTYKLVPGIAESSYGTQVAALAGIPREICDRAQAVALEFAQDSKAKQAKRMQSRISVATLADFEFLLEVAVTVAGEGDEKEGGGDGAAIIAAQLDIVRGQVSNLQRNDKARLDVDEGKGEASPLPSSSQPASEKDSLLARDEETDQRESSPASSIPPAEPRAKLQEVQNDAATELEFRPHAESPPAEAATSEPTVSVPTPAQQKQQMVLDFGQRRSVTCGQCNMSYDSSSPEDAKMHSWHHARVVDGIVWTGKALSGAEEADDNVLTLTIKDQEGRKRLQALKPVSGSTASSPFDSDDEVVVLMYSLASFSPPSASRADSRKSSTTTIPNTVISTSATNKSSNGAGGAQRNTKMHEVLSTVDEALGAVALPLEMLRSCKLFIARCRGRAVGACLVGRVKPGAAREVLPLRQDRAATAGADVGDESDDAVFYDGDNGDGDTPSAAATATSVSDGKPRATLSPSIGIHRIWVMRSLRRLGIGALLLDAALGKSCYGLDAHAVLELHGGARAQAVAFSQPTAAGRRLAERWIRSGRGAAHRQEEQGKEPRLLVFKED</sequence>
<evidence type="ECO:0000256" key="15">
    <source>
        <dbReference type="SAM" id="MobiDB-lite"/>
    </source>
</evidence>
<evidence type="ECO:0000256" key="7">
    <source>
        <dbReference type="ARBA" id="ARBA00022771"/>
    </source>
</evidence>
<keyword evidence="10" id="KW-0238">DNA-binding</keyword>
<dbReference type="InterPro" id="IPR016151">
    <property type="entry name" value="DNA_mismatch_repair_MutS_N"/>
</dbReference>
<dbReference type="SUPFAM" id="SSF55271">
    <property type="entry name" value="DNA repair protein MutS, domain I"/>
    <property type="match status" value="1"/>
</dbReference>
<feature type="compositionally biased region" description="Low complexity" evidence="15">
    <location>
        <begin position="17"/>
        <end position="39"/>
    </location>
</feature>
<dbReference type="InterPro" id="IPR007695">
    <property type="entry name" value="DNA_mismatch_repair_MutS-lik_N"/>
</dbReference>
<dbReference type="Pfam" id="PF01624">
    <property type="entry name" value="MutS_I"/>
    <property type="match status" value="1"/>
</dbReference>
<dbReference type="RefSeq" id="XP_013240465.1">
    <property type="nucleotide sequence ID" value="XM_013385011.1"/>
</dbReference>
<dbReference type="PANTHER" id="PTHR11361:SF148">
    <property type="entry name" value="DNA MISMATCH REPAIR PROTEIN MSH6"/>
    <property type="match status" value="1"/>
</dbReference>
<dbReference type="NCBIfam" id="NF003810">
    <property type="entry name" value="PRK05399.1"/>
    <property type="match status" value="1"/>
</dbReference>
<comment type="caution">
    <text evidence="17">The sequence shown here is derived from an EMBL/GenBank/DDBJ whole genome shotgun (WGS) entry which is preliminary data.</text>
</comment>
<dbReference type="GeneID" id="25267323"/>
<evidence type="ECO:0000256" key="11">
    <source>
        <dbReference type="ARBA" id="ARBA00023242"/>
    </source>
</evidence>
<dbReference type="SMART" id="SM00533">
    <property type="entry name" value="MUTSd"/>
    <property type="match status" value="1"/>
</dbReference>
<keyword evidence="7" id="KW-0863">Zinc-finger</keyword>
<dbReference type="InParanoid" id="A0A066VFY6"/>
<dbReference type="Pfam" id="PF05190">
    <property type="entry name" value="MutS_IV"/>
    <property type="match status" value="1"/>
</dbReference>
<feature type="compositionally biased region" description="Basic and acidic residues" evidence="15">
    <location>
        <begin position="1302"/>
        <end position="1311"/>
    </location>
</feature>
<dbReference type="GO" id="GO:0140664">
    <property type="term" value="F:ATP-dependent DNA damage sensor activity"/>
    <property type="evidence" value="ECO:0007669"/>
    <property type="project" value="InterPro"/>
</dbReference>
<dbReference type="SUPFAM" id="SSF48334">
    <property type="entry name" value="DNA repair protein MutS, domain III"/>
    <property type="match status" value="1"/>
</dbReference>
<dbReference type="InterPro" id="IPR028005">
    <property type="entry name" value="AcTrfase_ESCO_Znf_dom"/>
</dbReference>
<evidence type="ECO:0000256" key="2">
    <source>
        <dbReference type="ARBA" id="ARBA00006271"/>
    </source>
</evidence>
<dbReference type="Gene3D" id="1.10.1420.10">
    <property type="match status" value="2"/>
</dbReference>
<dbReference type="Pfam" id="PF13880">
    <property type="entry name" value="Acetyltransf_13"/>
    <property type="match status" value="1"/>
</dbReference>
<evidence type="ECO:0000313" key="18">
    <source>
        <dbReference type="Proteomes" id="UP000027361"/>
    </source>
</evidence>
<keyword evidence="5" id="KW-0547">Nucleotide-binding</keyword>
<dbReference type="PANTHER" id="PTHR11361">
    <property type="entry name" value="DNA MISMATCH REPAIR PROTEIN MUTS FAMILY MEMBER"/>
    <property type="match status" value="1"/>
</dbReference>
<evidence type="ECO:0000256" key="4">
    <source>
        <dbReference type="ARBA" id="ARBA00022723"/>
    </source>
</evidence>
<dbReference type="Proteomes" id="UP000027361">
    <property type="component" value="Unassembled WGS sequence"/>
</dbReference>
<feature type="region of interest" description="Disordered" evidence="15">
    <location>
        <begin position="1481"/>
        <end position="1520"/>
    </location>
</feature>
<gene>
    <name evidence="17" type="ORF">K437DRAFT_296514</name>
</gene>
<keyword evidence="6" id="KW-0227">DNA damage</keyword>
<organism evidence="17 18">
    <name type="scientific">Tilletiaria anomala (strain ATCC 24038 / CBS 436.72 / UBC 951)</name>
    <dbReference type="NCBI Taxonomy" id="1037660"/>
    <lineage>
        <taxon>Eukaryota</taxon>
        <taxon>Fungi</taxon>
        <taxon>Dikarya</taxon>
        <taxon>Basidiomycota</taxon>
        <taxon>Ustilaginomycotina</taxon>
        <taxon>Exobasidiomycetes</taxon>
        <taxon>Georgefischeriales</taxon>
        <taxon>Tilletiariaceae</taxon>
        <taxon>Tilletiaria</taxon>
    </lineage>
</organism>
<evidence type="ECO:0000313" key="17">
    <source>
        <dbReference type="EMBL" id="KDN37684.1"/>
    </source>
</evidence>
<feature type="compositionally biased region" description="Low complexity" evidence="15">
    <location>
        <begin position="1291"/>
        <end position="1301"/>
    </location>
</feature>
<dbReference type="STRING" id="1037660.A0A066VFY6"/>
<dbReference type="Pfam" id="PF05188">
    <property type="entry name" value="MutS_II"/>
    <property type="match status" value="1"/>
</dbReference>
<dbReference type="Gene3D" id="3.40.50.300">
    <property type="entry name" value="P-loop containing nucleotide triphosphate hydrolases"/>
    <property type="match status" value="1"/>
</dbReference>
<dbReference type="InterPro" id="IPR000432">
    <property type="entry name" value="DNA_mismatch_repair_MutS_C"/>
</dbReference>
<dbReference type="SUPFAM" id="SSF53150">
    <property type="entry name" value="DNA repair protein MutS, domain II"/>
    <property type="match status" value="1"/>
</dbReference>
<evidence type="ECO:0000256" key="5">
    <source>
        <dbReference type="ARBA" id="ARBA00022741"/>
    </source>
</evidence>
<dbReference type="InterPro" id="IPR028009">
    <property type="entry name" value="ESCO_Acetyltransf_dom"/>
</dbReference>
<accession>A0A066VFY6</accession>
<evidence type="ECO:0000256" key="9">
    <source>
        <dbReference type="ARBA" id="ARBA00022840"/>
    </source>
</evidence>
<dbReference type="GO" id="GO:0030983">
    <property type="term" value="F:mismatched DNA binding"/>
    <property type="evidence" value="ECO:0007669"/>
    <property type="project" value="InterPro"/>
</dbReference>
<feature type="compositionally biased region" description="Acidic residues" evidence="15">
    <location>
        <begin position="173"/>
        <end position="183"/>
    </location>
</feature>
<dbReference type="OMA" id="HVIASWR"/>
<dbReference type="Pfam" id="PF13878">
    <property type="entry name" value="zf-C2H2_3"/>
    <property type="match status" value="1"/>
</dbReference>
<evidence type="ECO:0000256" key="6">
    <source>
        <dbReference type="ARBA" id="ARBA00022763"/>
    </source>
</evidence>
<keyword evidence="14" id="KW-0175">Coiled coil</keyword>
<dbReference type="PROSITE" id="PS00486">
    <property type="entry name" value="DNA_MISMATCH_REPAIR_2"/>
    <property type="match status" value="1"/>
</dbReference>
<feature type="domain" description="DNA mismatch repair proteins mutS family" evidence="16">
    <location>
        <begin position="1099"/>
        <end position="1115"/>
    </location>
</feature>
<dbReference type="GO" id="GO:0016746">
    <property type="term" value="F:acyltransferase activity"/>
    <property type="evidence" value="ECO:0007669"/>
    <property type="project" value="UniProtKB-KW"/>
</dbReference>
<dbReference type="GO" id="GO:0008270">
    <property type="term" value="F:zinc ion binding"/>
    <property type="evidence" value="ECO:0007669"/>
    <property type="project" value="UniProtKB-KW"/>
</dbReference>
<dbReference type="Pfam" id="PF05192">
    <property type="entry name" value="MutS_III"/>
    <property type="match status" value="1"/>
</dbReference>
<dbReference type="OrthoDB" id="121051at2759"/>
<dbReference type="InterPro" id="IPR007860">
    <property type="entry name" value="DNA_mmatch_repair_MutS_con_dom"/>
</dbReference>
<keyword evidence="8" id="KW-0862">Zinc</keyword>
<dbReference type="InterPro" id="IPR007696">
    <property type="entry name" value="DNA_mismatch_repair_MutS_core"/>
</dbReference>
<dbReference type="SMART" id="SM00534">
    <property type="entry name" value="MUTSac"/>
    <property type="match status" value="1"/>
</dbReference>
<dbReference type="InterPro" id="IPR027417">
    <property type="entry name" value="P-loop_NTPase"/>
</dbReference>
<dbReference type="FunFam" id="3.40.1170.10:FF:000002">
    <property type="entry name" value="DNA mismatch repair protein"/>
    <property type="match status" value="1"/>
</dbReference>
<proteinExistence type="inferred from homology"/>
<dbReference type="InterPro" id="IPR036187">
    <property type="entry name" value="DNA_mismatch_repair_MutS_sf"/>
</dbReference>
<feature type="compositionally biased region" description="Low complexity" evidence="15">
    <location>
        <begin position="51"/>
        <end position="68"/>
    </location>
</feature>
<dbReference type="InterPro" id="IPR007861">
    <property type="entry name" value="DNA_mismatch_repair_MutS_clamp"/>
</dbReference>
<dbReference type="InterPro" id="IPR045076">
    <property type="entry name" value="MutS"/>
</dbReference>
<name>A0A066VFY6_TILAU</name>
<evidence type="ECO:0000259" key="16">
    <source>
        <dbReference type="PROSITE" id="PS00486"/>
    </source>
</evidence>
<comment type="similarity">
    <text evidence="2">Belongs to the DNA mismatch repair MutS family.</text>
</comment>
<evidence type="ECO:0000256" key="10">
    <source>
        <dbReference type="ARBA" id="ARBA00023125"/>
    </source>
</evidence>
<dbReference type="GO" id="GO:0032301">
    <property type="term" value="C:MutSalpha complex"/>
    <property type="evidence" value="ECO:0007669"/>
    <property type="project" value="TreeGrafter"/>
</dbReference>
<dbReference type="EMBL" id="JMSN01000132">
    <property type="protein sequence ID" value="KDN37684.1"/>
    <property type="molecule type" value="Genomic_DNA"/>
</dbReference>
<dbReference type="SUPFAM" id="SSF52540">
    <property type="entry name" value="P-loop containing nucleoside triphosphate hydrolases"/>
    <property type="match status" value="1"/>
</dbReference>
<evidence type="ECO:0000256" key="14">
    <source>
        <dbReference type="SAM" id="Coils"/>
    </source>
</evidence>
<evidence type="ECO:0000256" key="12">
    <source>
        <dbReference type="ARBA" id="ARBA00023306"/>
    </source>
</evidence>
<dbReference type="GO" id="GO:0005524">
    <property type="term" value="F:ATP binding"/>
    <property type="evidence" value="ECO:0007669"/>
    <property type="project" value="UniProtKB-KW"/>
</dbReference>
<keyword evidence="11" id="KW-0539">Nucleus</keyword>
<dbReference type="HOGENOM" id="CLU_002472_1_0_1"/>
<feature type="compositionally biased region" description="Basic and acidic residues" evidence="15">
    <location>
        <begin position="1277"/>
        <end position="1289"/>
    </location>
</feature>
<dbReference type="InterPro" id="IPR036678">
    <property type="entry name" value="MutS_con_dom_sf"/>
</dbReference>
<feature type="compositionally biased region" description="Polar residues" evidence="15">
    <location>
        <begin position="72"/>
        <end position="100"/>
    </location>
</feature>
<comment type="subcellular location">
    <subcellularLocation>
        <location evidence="1">Nucleus</location>
    </subcellularLocation>
</comment>
<feature type="compositionally biased region" description="Polar residues" evidence="15">
    <location>
        <begin position="123"/>
        <end position="157"/>
    </location>
</feature>
<feature type="region of interest" description="Disordered" evidence="15">
    <location>
        <begin position="1350"/>
        <end position="1373"/>
    </location>
</feature>
<keyword evidence="9" id="KW-0067">ATP-binding</keyword>
<evidence type="ECO:0000256" key="13">
    <source>
        <dbReference type="ARBA" id="ARBA00023315"/>
    </source>
</evidence>
<feature type="coiled-coil region" evidence="14">
    <location>
        <begin position="829"/>
        <end position="867"/>
    </location>
</feature>
<protein>
    <recommendedName>
        <fullName evidence="16">DNA mismatch repair proteins mutS family domain-containing protein</fullName>
    </recommendedName>
</protein>
<reference evidence="17 18" key="1">
    <citation type="submission" date="2014-05" db="EMBL/GenBank/DDBJ databases">
        <title>Draft genome sequence of a rare smut relative, Tilletiaria anomala UBC 951.</title>
        <authorList>
            <consortium name="DOE Joint Genome Institute"/>
            <person name="Toome M."/>
            <person name="Kuo A."/>
            <person name="Henrissat B."/>
            <person name="Lipzen A."/>
            <person name="Tritt A."/>
            <person name="Yoshinaga Y."/>
            <person name="Zane M."/>
            <person name="Barry K."/>
            <person name="Grigoriev I.V."/>
            <person name="Spatafora J.W."/>
            <person name="Aimea M.C."/>
        </authorList>
    </citation>
    <scope>NUCLEOTIDE SEQUENCE [LARGE SCALE GENOMIC DNA]</scope>
    <source>
        <strain evidence="17 18">UBC 951</strain>
    </source>
</reference>
<feature type="compositionally biased region" description="Polar residues" evidence="15">
    <location>
        <begin position="1493"/>
        <end position="1513"/>
    </location>
</feature>
<feature type="region of interest" description="Disordered" evidence="15">
    <location>
        <begin position="1"/>
        <end position="362"/>
    </location>
</feature>
<dbReference type="Pfam" id="PF00488">
    <property type="entry name" value="MutS_V"/>
    <property type="match status" value="1"/>
</dbReference>
<dbReference type="Gene3D" id="3.30.420.110">
    <property type="entry name" value="MutS, connector domain"/>
    <property type="match status" value="1"/>
</dbReference>
<evidence type="ECO:0000256" key="1">
    <source>
        <dbReference type="ARBA" id="ARBA00004123"/>
    </source>
</evidence>
<keyword evidence="3" id="KW-0808">Transferase</keyword>
<feature type="region of interest" description="Disordered" evidence="15">
    <location>
        <begin position="1277"/>
        <end position="1336"/>
    </location>
</feature>
<keyword evidence="4" id="KW-0479">Metal-binding</keyword>
<feature type="compositionally biased region" description="Basic and acidic residues" evidence="15">
    <location>
        <begin position="322"/>
        <end position="336"/>
    </location>
</feature>
<keyword evidence="13" id="KW-0012">Acyltransferase</keyword>
<evidence type="ECO:0000256" key="3">
    <source>
        <dbReference type="ARBA" id="ARBA00022679"/>
    </source>
</evidence>
<feature type="compositionally biased region" description="Low complexity" evidence="15">
    <location>
        <begin position="1608"/>
        <end position="1622"/>
    </location>
</feature>
<feature type="compositionally biased region" description="Low complexity" evidence="15">
    <location>
        <begin position="1353"/>
        <end position="1364"/>
    </location>
</feature>
<feature type="compositionally biased region" description="Acidic residues" evidence="15">
    <location>
        <begin position="243"/>
        <end position="270"/>
    </location>
</feature>
<keyword evidence="12" id="KW-0131">Cell cycle</keyword>
<feature type="region of interest" description="Disordered" evidence="15">
    <location>
        <begin position="1602"/>
        <end position="1625"/>
    </location>
</feature>
<dbReference type="GO" id="GO:0006298">
    <property type="term" value="P:mismatch repair"/>
    <property type="evidence" value="ECO:0007669"/>
    <property type="project" value="InterPro"/>
</dbReference>
<evidence type="ECO:0000256" key="8">
    <source>
        <dbReference type="ARBA" id="ARBA00022833"/>
    </source>
</evidence>
<feature type="compositionally biased region" description="Basic and acidic residues" evidence="15">
    <location>
        <begin position="345"/>
        <end position="361"/>
    </location>
</feature>
<keyword evidence="18" id="KW-1185">Reference proteome</keyword>
<feature type="compositionally biased region" description="Polar residues" evidence="15">
    <location>
        <begin position="308"/>
        <end position="320"/>
    </location>
</feature>
<dbReference type="Gene3D" id="3.40.1170.10">
    <property type="entry name" value="DNA repair protein MutS, domain I"/>
    <property type="match status" value="1"/>
</dbReference>